<comment type="similarity">
    <text evidence="1 3">Belongs to the N-Me-Phe pilin family.</text>
</comment>
<dbReference type="AlphaFoldDB" id="A0A7X3KQ81"/>
<evidence type="ECO:0000256" key="4">
    <source>
        <dbReference type="SAM" id="Phobius"/>
    </source>
</evidence>
<dbReference type="GO" id="GO:0044096">
    <property type="term" value="C:type IV pilus"/>
    <property type="evidence" value="ECO:0007669"/>
    <property type="project" value="TreeGrafter"/>
</dbReference>
<dbReference type="PANTHER" id="PTHR30093">
    <property type="entry name" value="GENERAL SECRETION PATHWAY PROTEIN G"/>
    <property type="match status" value="1"/>
</dbReference>
<dbReference type="GO" id="GO:0043107">
    <property type="term" value="P:type IV pilus-dependent motility"/>
    <property type="evidence" value="ECO:0007669"/>
    <property type="project" value="TreeGrafter"/>
</dbReference>
<keyword evidence="3" id="KW-0281">Fimbrium</keyword>
<evidence type="ECO:0000313" key="6">
    <source>
        <dbReference type="Proteomes" id="UP000437638"/>
    </source>
</evidence>
<dbReference type="GO" id="GO:0007155">
    <property type="term" value="P:cell adhesion"/>
    <property type="evidence" value="ECO:0007669"/>
    <property type="project" value="InterPro"/>
</dbReference>
<dbReference type="PROSITE" id="PS00409">
    <property type="entry name" value="PROKAR_NTER_METHYL"/>
    <property type="match status" value="1"/>
</dbReference>
<dbReference type="Gene3D" id="3.30.700.10">
    <property type="entry name" value="Glycoprotein, Type 4 Pilin"/>
    <property type="match status" value="1"/>
</dbReference>
<comment type="caution">
    <text evidence="5">The sequence shown here is derived from an EMBL/GenBank/DDBJ whole genome shotgun (WGS) entry which is preliminary data.</text>
</comment>
<dbReference type="InterPro" id="IPR012902">
    <property type="entry name" value="N_methyl_site"/>
</dbReference>
<dbReference type="Pfam" id="PF07963">
    <property type="entry name" value="N_methyl"/>
    <property type="match status" value="1"/>
</dbReference>
<sequence>MRNTQTRKIQNSRQGGFTLIELMVVIAIIGVLASIAIPQYQNYIARAQFSEAHSLMGGAKVAVEEALYSGRDLDADDLRVTGEYGSIATDPAIITYPTDGTAPSASMIYTFGDDGVEKSGETLDTVVVGTATYNYTVDGGWECVSAVNPDAAVRSCENTAP</sequence>
<dbReference type="RefSeq" id="WP_160416912.1">
    <property type="nucleotide sequence ID" value="NZ_WTKP01000001.1"/>
</dbReference>
<feature type="transmembrane region" description="Helical" evidence="4">
    <location>
        <begin position="20"/>
        <end position="40"/>
    </location>
</feature>
<keyword evidence="2" id="KW-0488">Methylation</keyword>
<protein>
    <submittedName>
        <fullName evidence="5">Prepilin-type N-terminal cleavage/methylation domain-containing protein</fullName>
    </submittedName>
</protein>
<dbReference type="EMBL" id="WTKP01000001">
    <property type="protein sequence ID" value="MWJ26667.1"/>
    <property type="molecule type" value="Genomic_DNA"/>
</dbReference>
<dbReference type="PANTHER" id="PTHR30093:SF34">
    <property type="entry name" value="PREPILIN PEPTIDASE-DEPENDENT PROTEIN D"/>
    <property type="match status" value="1"/>
</dbReference>
<keyword evidence="6" id="KW-1185">Reference proteome</keyword>
<reference evidence="5 6" key="1">
    <citation type="submission" date="2019-12" db="EMBL/GenBank/DDBJ databases">
        <title>Halomonas rutogse sp. nov. isolated from two lakes on Tibetan Plateau.</title>
        <authorList>
            <person name="Gao P."/>
        </authorList>
    </citation>
    <scope>NUCLEOTIDE SEQUENCE [LARGE SCALE GENOMIC DNA]</scope>
    <source>
        <strain evidence="5 6">ZH2S</strain>
    </source>
</reference>
<name>A0A7X3KQ81_9GAMM</name>
<dbReference type="Pfam" id="PF00114">
    <property type="entry name" value="Pilin"/>
    <property type="match status" value="1"/>
</dbReference>
<evidence type="ECO:0000256" key="3">
    <source>
        <dbReference type="RuleBase" id="RU000389"/>
    </source>
</evidence>
<evidence type="ECO:0000256" key="2">
    <source>
        <dbReference type="ARBA" id="ARBA00022481"/>
    </source>
</evidence>
<evidence type="ECO:0000256" key="1">
    <source>
        <dbReference type="ARBA" id="ARBA00005233"/>
    </source>
</evidence>
<dbReference type="InterPro" id="IPR045584">
    <property type="entry name" value="Pilin-like"/>
</dbReference>
<keyword evidence="4" id="KW-0472">Membrane</keyword>
<proteinExistence type="inferred from homology"/>
<evidence type="ECO:0000313" key="5">
    <source>
        <dbReference type="EMBL" id="MWJ26667.1"/>
    </source>
</evidence>
<accession>A0A7X3KQ81</accession>
<keyword evidence="4" id="KW-0812">Transmembrane</keyword>
<dbReference type="SUPFAM" id="SSF54523">
    <property type="entry name" value="Pili subunits"/>
    <property type="match status" value="1"/>
</dbReference>
<dbReference type="Proteomes" id="UP000437638">
    <property type="component" value="Unassembled WGS sequence"/>
</dbReference>
<keyword evidence="4" id="KW-1133">Transmembrane helix</keyword>
<gene>
    <name evidence="5" type="ORF">GPM19_00340</name>
</gene>
<dbReference type="InterPro" id="IPR001082">
    <property type="entry name" value="Pilin"/>
</dbReference>
<dbReference type="NCBIfam" id="TIGR02532">
    <property type="entry name" value="IV_pilin_GFxxxE"/>
    <property type="match status" value="1"/>
</dbReference>
<organism evidence="5 6">
    <name type="scientific">Vreelandella zhuhanensis</name>
    <dbReference type="NCBI Taxonomy" id="2684210"/>
    <lineage>
        <taxon>Bacteria</taxon>
        <taxon>Pseudomonadati</taxon>
        <taxon>Pseudomonadota</taxon>
        <taxon>Gammaproteobacteria</taxon>
        <taxon>Oceanospirillales</taxon>
        <taxon>Halomonadaceae</taxon>
        <taxon>Vreelandella</taxon>
    </lineage>
</organism>